<comment type="similarity">
    <text evidence="1">Belongs to the UPF0449 family.</text>
</comment>
<protein>
    <submittedName>
        <fullName evidence="3">Uncharacterized protein</fullName>
    </submittedName>
</protein>
<feature type="coiled-coil region" evidence="2">
    <location>
        <begin position="74"/>
        <end position="108"/>
    </location>
</feature>
<sequence>MFKSKRKTELPALPEVPSWDQMEEDLKASATSDIVFISSPFAGGITDGMPTEKSTDEFNKDDLFEKARDFVMKNDNILQNMQVLEEKQEQMRNATQNLKKTVESVRQQALVAISDCENRS</sequence>
<accession>A0AAN8XB09</accession>
<keyword evidence="2" id="KW-0175">Coiled coil</keyword>
<dbReference type="InterPro" id="IPR028227">
    <property type="entry name" value="UPF0449"/>
</dbReference>
<dbReference type="EMBL" id="JAXCGZ010006979">
    <property type="protein sequence ID" value="KAK7079451.1"/>
    <property type="molecule type" value="Genomic_DNA"/>
</dbReference>
<proteinExistence type="inferred from homology"/>
<evidence type="ECO:0000256" key="2">
    <source>
        <dbReference type="SAM" id="Coils"/>
    </source>
</evidence>
<keyword evidence="4" id="KW-1185">Reference proteome</keyword>
<name>A0AAN8XB09_HALRR</name>
<comment type="caution">
    <text evidence="3">The sequence shown here is derived from an EMBL/GenBank/DDBJ whole genome shotgun (WGS) entry which is preliminary data.</text>
</comment>
<dbReference type="PANTHER" id="PTHR34766:SF1">
    <property type="entry name" value="UPF0449 PROTEIN C19ORF25"/>
    <property type="match status" value="1"/>
</dbReference>
<reference evidence="3 4" key="1">
    <citation type="submission" date="2023-11" db="EMBL/GenBank/DDBJ databases">
        <title>Halocaridina rubra genome assembly.</title>
        <authorList>
            <person name="Smith C."/>
        </authorList>
    </citation>
    <scope>NUCLEOTIDE SEQUENCE [LARGE SCALE GENOMIC DNA]</scope>
    <source>
        <strain evidence="3">EP-1</strain>
        <tissue evidence="3">Whole</tissue>
    </source>
</reference>
<gene>
    <name evidence="3" type="ORF">SK128_004156</name>
</gene>
<evidence type="ECO:0000313" key="3">
    <source>
        <dbReference type="EMBL" id="KAK7079451.1"/>
    </source>
</evidence>
<dbReference type="AlphaFoldDB" id="A0AAN8XB09"/>
<dbReference type="PANTHER" id="PTHR34766">
    <property type="entry name" value="UPF0449 PROTEIN C19ORF25"/>
    <property type="match status" value="1"/>
</dbReference>
<evidence type="ECO:0000313" key="4">
    <source>
        <dbReference type="Proteomes" id="UP001381693"/>
    </source>
</evidence>
<dbReference type="Pfam" id="PF15136">
    <property type="entry name" value="UPF0449"/>
    <property type="match status" value="1"/>
</dbReference>
<evidence type="ECO:0000256" key="1">
    <source>
        <dbReference type="ARBA" id="ARBA00006137"/>
    </source>
</evidence>
<dbReference type="Proteomes" id="UP001381693">
    <property type="component" value="Unassembled WGS sequence"/>
</dbReference>
<organism evidence="3 4">
    <name type="scientific">Halocaridina rubra</name>
    <name type="common">Hawaiian red shrimp</name>
    <dbReference type="NCBI Taxonomy" id="373956"/>
    <lineage>
        <taxon>Eukaryota</taxon>
        <taxon>Metazoa</taxon>
        <taxon>Ecdysozoa</taxon>
        <taxon>Arthropoda</taxon>
        <taxon>Crustacea</taxon>
        <taxon>Multicrustacea</taxon>
        <taxon>Malacostraca</taxon>
        <taxon>Eumalacostraca</taxon>
        <taxon>Eucarida</taxon>
        <taxon>Decapoda</taxon>
        <taxon>Pleocyemata</taxon>
        <taxon>Caridea</taxon>
        <taxon>Atyoidea</taxon>
        <taxon>Atyidae</taxon>
        <taxon>Halocaridina</taxon>
    </lineage>
</organism>